<organism evidence="5 6">
    <name type="scientific">Actinoplanes ianthinogenes</name>
    <dbReference type="NCBI Taxonomy" id="122358"/>
    <lineage>
        <taxon>Bacteria</taxon>
        <taxon>Bacillati</taxon>
        <taxon>Actinomycetota</taxon>
        <taxon>Actinomycetes</taxon>
        <taxon>Micromonosporales</taxon>
        <taxon>Micromonosporaceae</taxon>
        <taxon>Actinoplanes</taxon>
    </lineage>
</organism>
<dbReference type="Proteomes" id="UP000676967">
    <property type="component" value="Chromosome"/>
</dbReference>
<dbReference type="EMBL" id="AP023356">
    <property type="protein sequence ID" value="BCJ40084.1"/>
    <property type="molecule type" value="Genomic_DNA"/>
</dbReference>
<evidence type="ECO:0000313" key="6">
    <source>
        <dbReference type="Proteomes" id="UP000676967"/>
    </source>
</evidence>
<sequence>MPDVLPDDQAPARLSAPASDRLRIVIGHAADGTPVRLDLKEAVDGGMGPHGLIAGDGTAGLLRTTLLGLAAAHTADEVTFVLLDAGTAAFDGLDRLPHTAVSLDASRPDLVPRLIEVLEGESSRRKRLLVAAGCTSHSGYLRKTANQPPMPALLLLCHDLPALLTAHPGLLDTLRRLGWLGRARGIHLLLTVPAGPNPHVPADPELHGLAGYLSYRIALPHAPGFVLDSPTTNAITPGHGLLRLGTDQALPFTLATATPAGTALDHLGSGRPPTHRIWLPPLDEAPALDELAGPVVSDPDHGLVFADRTLHGALQVPVAVLDKPREHRRDTVWLPIAGHVAVVGGHGSGKSTILRTIIAALALSHTAPAVRVLVPESLDTVHRQLPVVHGVLGPTTADDALRNDLYAALDLPRGDTVVIIDDWPEFWATRPAWHELLLDIARRGSGRGVHLIVTAGRWSDFDPRVTDHFGSRLELRLTDPAESAISPGAAATIPPTRPGRGIVPAPGHPGRALHFVATRPELATVPHAALLAALATDHCAECGFTYRTVAPADLPARLRTAGASFAAALLASPDLRRRPEPDVWSPLEYTCHVRDVLQVQRERLLLALSCDNPDFPPMGRDERVVTDAYNAQDPHTVLTALDRAAEALAAAFAALPPSGFERPGTYPWPTPTTRTMLWLGRHTVHELVHHLYDITRRTAA</sequence>
<proteinExistence type="predicted"/>
<feature type="domain" description="FtsK" evidence="4">
    <location>
        <begin position="32"/>
        <end position="228"/>
    </location>
</feature>
<dbReference type="RefSeq" id="WP_189330932.1">
    <property type="nucleotide sequence ID" value="NZ_AP023356.1"/>
</dbReference>
<dbReference type="Pfam" id="PF12867">
    <property type="entry name" value="DinB_2"/>
    <property type="match status" value="1"/>
</dbReference>
<dbReference type="InterPro" id="IPR050206">
    <property type="entry name" value="FtsK/SpoIIIE/SftA"/>
</dbReference>
<dbReference type="InterPro" id="IPR003593">
    <property type="entry name" value="AAA+_ATPase"/>
</dbReference>
<dbReference type="PROSITE" id="PS50901">
    <property type="entry name" value="FTSK"/>
    <property type="match status" value="1"/>
</dbReference>
<evidence type="ECO:0000256" key="3">
    <source>
        <dbReference type="PROSITE-ProRule" id="PRU00289"/>
    </source>
</evidence>
<dbReference type="SMART" id="SM00382">
    <property type="entry name" value="AAA"/>
    <property type="match status" value="1"/>
</dbReference>
<dbReference type="InterPro" id="IPR027417">
    <property type="entry name" value="P-loop_NTPase"/>
</dbReference>
<evidence type="ECO:0000259" key="4">
    <source>
        <dbReference type="PROSITE" id="PS50901"/>
    </source>
</evidence>
<dbReference type="PANTHER" id="PTHR22683">
    <property type="entry name" value="SPORULATION PROTEIN RELATED"/>
    <property type="match status" value="1"/>
</dbReference>
<dbReference type="SUPFAM" id="SSF109854">
    <property type="entry name" value="DinB/YfiT-like putative metalloenzymes"/>
    <property type="match status" value="1"/>
</dbReference>
<dbReference type="PANTHER" id="PTHR22683:SF1">
    <property type="entry name" value="TYPE VII SECRETION SYSTEM PROTEIN ESSC"/>
    <property type="match status" value="1"/>
</dbReference>
<gene>
    <name evidence="5" type="ORF">Aiant_07410</name>
</gene>
<evidence type="ECO:0000256" key="1">
    <source>
        <dbReference type="ARBA" id="ARBA00022741"/>
    </source>
</evidence>
<dbReference type="Pfam" id="PF01580">
    <property type="entry name" value="FtsK_SpoIIIE"/>
    <property type="match status" value="2"/>
</dbReference>
<protein>
    <recommendedName>
        <fullName evidence="4">FtsK domain-containing protein</fullName>
    </recommendedName>
</protein>
<dbReference type="InterPro" id="IPR034660">
    <property type="entry name" value="DinB/YfiT-like"/>
</dbReference>
<keyword evidence="6" id="KW-1185">Reference proteome</keyword>
<keyword evidence="2 3" id="KW-0067">ATP-binding</keyword>
<reference evidence="5 6" key="1">
    <citation type="submission" date="2020-08" db="EMBL/GenBank/DDBJ databases">
        <title>Whole genome shotgun sequence of Actinoplanes ianthinogenes NBRC 13996.</title>
        <authorList>
            <person name="Komaki H."/>
            <person name="Tamura T."/>
        </authorList>
    </citation>
    <scope>NUCLEOTIDE SEQUENCE [LARGE SCALE GENOMIC DNA]</scope>
    <source>
        <strain evidence="5 6">NBRC 13996</strain>
    </source>
</reference>
<accession>A0ABM7LLJ6</accession>
<dbReference type="InterPro" id="IPR024775">
    <property type="entry name" value="DinB-like"/>
</dbReference>
<keyword evidence="1 3" id="KW-0547">Nucleotide-binding</keyword>
<dbReference type="Gene3D" id="1.20.120.450">
    <property type="entry name" value="dinb family like domain"/>
    <property type="match status" value="1"/>
</dbReference>
<name>A0ABM7LLJ6_9ACTN</name>
<feature type="binding site" evidence="3">
    <location>
        <begin position="55"/>
        <end position="62"/>
    </location>
    <ligand>
        <name>ATP</name>
        <dbReference type="ChEBI" id="CHEBI:30616"/>
    </ligand>
</feature>
<dbReference type="InterPro" id="IPR002543">
    <property type="entry name" value="FtsK_dom"/>
</dbReference>
<evidence type="ECO:0000313" key="5">
    <source>
        <dbReference type="EMBL" id="BCJ40084.1"/>
    </source>
</evidence>
<dbReference type="Gene3D" id="3.40.50.300">
    <property type="entry name" value="P-loop containing nucleotide triphosphate hydrolases"/>
    <property type="match status" value="2"/>
</dbReference>
<evidence type="ECO:0000256" key="2">
    <source>
        <dbReference type="ARBA" id="ARBA00022840"/>
    </source>
</evidence>
<dbReference type="SUPFAM" id="SSF52540">
    <property type="entry name" value="P-loop containing nucleoside triphosphate hydrolases"/>
    <property type="match status" value="1"/>
</dbReference>